<comment type="caution">
    <text evidence="10">The sequence shown here is derived from an EMBL/GenBank/DDBJ whole genome shotgun (WGS) entry which is preliminary data.</text>
</comment>
<evidence type="ECO:0000313" key="11">
    <source>
        <dbReference type="Proteomes" id="UP000194641"/>
    </source>
</evidence>
<comment type="subcellular location">
    <subcellularLocation>
        <location evidence="1">Cell membrane</location>
        <topology evidence="1">Multi-pass membrane protein</topology>
    </subcellularLocation>
</comment>
<dbReference type="GO" id="GO:0005886">
    <property type="term" value="C:plasma membrane"/>
    <property type="evidence" value="ECO:0007669"/>
    <property type="project" value="UniProtKB-SubCell"/>
</dbReference>
<dbReference type="InterPro" id="IPR038731">
    <property type="entry name" value="RgtA/B/C-like"/>
</dbReference>
<keyword evidence="6 8" id="KW-1133">Transmembrane helix</keyword>
<protein>
    <submittedName>
        <fullName evidence="10">Glycosyl transferase</fullName>
    </submittedName>
</protein>
<feature type="transmembrane region" description="Helical" evidence="8">
    <location>
        <begin position="253"/>
        <end position="276"/>
    </location>
</feature>
<evidence type="ECO:0000256" key="5">
    <source>
        <dbReference type="ARBA" id="ARBA00022692"/>
    </source>
</evidence>
<evidence type="ECO:0000256" key="4">
    <source>
        <dbReference type="ARBA" id="ARBA00022679"/>
    </source>
</evidence>
<keyword evidence="2" id="KW-1003">Cell membrane</keyword>
<keyword evidence="7 8" id="KW-0472">Membrane</keyword>
<feature type="transmembrane region" description="Helical" evidence="8">
    <location>
        <begin position="177"/>
        <end position="197"/>
    </location>
</feature>
<name>A0A252AVI6_9PROT</name>
<feature type="transmembrane region" description="Helical" evidence="8">
    <location>
        <begin position="113"/>
        <end position="133"/>
    </location>
</feature>
<accession>A0A252AVI6</accession>
<feature type="transmembrane region" description="Helical" evidence="8">
    <location>
        <begin position="311"/>
        <end position="328"/>
    </location>
</feature>
<dbReference type="Pfam" id="PF13231">
    <property type="entry name" value="PMT_2"/>
    <property type="match status" value="1"/>
</dbReference>
<evidence type="ECO:0000256" key="3">
    <source>
        <dbReference type="ARBA" id="ARBA00022676"/>
    </source>
</evidence>
<reference evidence="11" key="1">
    <citation type="submission" date="2014-06" db="EMBL/GenBank/DDBJ databases">
        <authorList>
            <person name="Winans N.J."/>
            <person name="Newell P.D."/>
            <person name="Douglas A.E."/>
        </authorList>
    </citation>
    <scope>NUCLEOTIDE SEQUENCE [LARGE SCALE GENOMIC DNA]</scope>
</reference>
<feature type="transmembrane region" description="Helical" evidence="8">
    <location>
        <begin position="12"/>
        <end position="33"/>
    </location>
</feature>
<keyword evidence="5 8" id="KW-0812">Transmembrane</keyword>
<evidence type="ECO:0000256" key="1">
    <source>
        <dbReference type="ARBA" id="ARBA00004651"/>
    </source>
</evidence>
<feature type="transmembrane region" description="Helical" evidence="8">
    <location>
        <begin position="203"/>
        <end position="224"/>
    </location>
</feature>
<dbReference type="AlphaFoldDB" id="A0A252AVI6"/>
<keyword evidence="3" id="KW-0328">Glycosyltransferase</keyword>
<dbReference type="RefSeq" id="WP_086659194.1">
    <property type="nucleotide sequence ID" value="NZ_JBJJWX010000007.1"/>
</dbReference>
<feature type="transmembrane region" description="Helical" evidence="8">
    <location>
        <begin position="334"/>
        <end position="356"/>
    </location>
</feature>
<feature type="transmembrane region" description="Helical" evidence="8">
    <location>
        <begin position="282"/>
        <end position="299"/>
    </location>
</feature>
<organism evidence="10 11">
    <name type="scientific">Acetobacter indonesiensis</name>
    <dbReference type="NCBI Taxonomy" id="104101"/>
    <lineage>
        <taxon>Bacteria</taxon>
        <taxon>Pseudomonadati</taxon>
        <taxon>Pseudomonadota</taxon>
        <taxon>Alphaproteobacteria</taxon>
        <taxon>Acetobacterales</taxon>
        <taxon>Acetobacteraceae</taxon>
        <taxon>Acetobacter</taxon>
    </lineage>
</organism>
<evidence type="ECO:0000256" key="7">
    <source>
        <dbReference type="ARBA" id="ARBA00023136"/>
    </source>
</evidence>
<sequence length="491" mass="53292">MSPFRQARQHSWVIGGAFLLLLTLTRIVMGAILPLTPDEAYYRVWALAPAAGYLDHPPMVAVFIRIGMAVLGDTACGVRFMGPISAACGTVLLAMAARGWFQAQGRPASTQAGLKTAVLLNGTVALGVGTLLMTPDTPLLFFMAMMLWALAQLCCTGKGVWWLAIGFSAGLGFDSKYTALLPVAGLGLWLVVTPAGRAWLKTIWPWIAAGIAALCVIPVVWWNATHGWASFLKQGGRTGDWHPAKMVTYFTELLGGQIGLASPGVFVFFVAGSVLLWRQKDAFSRLLLCMILLPLTVFLQHAIGARVQANWPVVIYPALSVAASLRAWKGWKAASLFGMTLVAVIMVQAVASPARLSPHVDMTLRQMGGWSEFGQQVAARVPAESAVVVDEYGLGAELAFYMPAQRQVIAVEPRWALFALPHATCGEAYLIRSHRRRDVPDPAFFDVLAQEPDIARVRRGMVAETYAVFHVRLRCDLSGHMPDSALLPRRS</sequence>
<evidence type="ECO:0000256" key="6">
    <source>
        <dbReference type="ARBA" id="ARBA00022989"/>
    </source>
</evidence>
<evidence type="ECO:0000313" key="10">
    <source>
        <dbReference type="EMBL" id="OUI94599.1"/>
    </source>
</evidence>
<evidence type="ECO:0000256" key="2">
    <source>
        <dbReference type="ARBA" id="ARBA00022475"/>
    </source>
</evidence>
<dbReference type="EMBL" id="JOPA01000015">
    <property type="protein sequence ID" value="OUI94599.1"/>
    <property type="molecule type" value="Genomic_DNA"/>
</dbReference>
<evidence type="ECO:0000256" key="8">
    <source>
        <dbReference type="SAM" id="Phobius"/>
    </source>
</evidence>
<dbReference type="Proteomes" id="UP000194641">
    <property type="component" value="Unassembled WGS sequence"/>
</dbReference>
<dbReference type="GO" id="GO:0016763">
    <property type="term" value="F:pentosyltransferase activity"/>
    <property type="evidence" value="ECO:0007669"/>
    <property type="project" value="TreeGrafter"/>
</dbReference>
<dbReference type="GO" id="GO:0009103">
    <property type="term" value="P:lipopolysaccharide biosynthetic process"/>
    <property type="evidence" value="ECO:0007669"/>
    <property type="project" value="UniProtKB-ARBA"/>
</dbReference>
<keyword evidence="4 10" id="KW-0808">Transferase</keyword>
<dbReference type="PANTHER" id="PTHR33908:SF11">
    <property type="entry name" value="MEMBRANE PROTEIN"/>
    <property type="match status" value="1"/>
</dbReference>
<feature type="transmembrane region" description="Helical" evidence="8">
    <location>
        <begin position="139"/>
        <end position="165"/>
    </location>
</feature>
<dbReference type="InterPro" id="IPR050297">
    <property type="entry name" value="LipidA_mod_glycosyltrf_83"/>
</dbReference>
<feature type="domain" description="Glycosyltransferase RgtA/B/C/D-like" evidence="9">
    <location>
        <begin position="55"/>
        <end position="222"/>
    </location>
</feature>
<evidence type="ECO:0000259" key="9">
    <source>
        <dbReference type="Pfam" id="PF13231"/>
    </source>
</evidence>
<feature type="transmembrane region" description="Helical" evidence="8">
    <location>
        <begin position="80"/>
        <end position="101"/>
    </location>
</feature>
<gene>
    <name evidence="10" type="ORF">HK17_03405</name>
</gene>
<proteinExistence type="predicted"/>
<dbReference type="PANTHER" id="PTHR33908">
    <property type="entry name" value="MANNOSYLTRANSFERASE YKCB-RELATED"/>
    <property type="match status" value="1"/>
</dbReference>